<dbReference type="HOGENOM" id="CLU_2708535_0_0_1"/>
<keyword evidence="3" id="KW-1185">Reference proteome</keyword>
<accession>A0A0C3VS78</accession>
<dbReference type="GO" id="GO:0006952">
    <property type="term" value="P:defense response"/>
    <property type="evidence" value="ECO:0000318"/>
    <property type="project" value="GO_Central"/>
</dbReference>
<dbReference type="InterPro" id="IPR008176">
    <property type="entry name" value="Defensin_plant"/>
</dbReference>
<evidence type="ECO:0000313" key="1">
    <source>
        <dbReference type="EMBL" id="AES74226.2"/>
    </source>
</evidence>
<evidence type="ECO:0000313" key="3">
    <source>
        <dbReference type="Proteomes" id="UP000002051"/>
    </source>
</evidence>
<protein>
    <submittedName>
        <fullName evidence="1">Gamma-thionin family protein</fullName>
    </submittedName>
</protein>
<dbReference type="Gene3D" id="3.30.30.10">
    <property type="entry name" value="Knottin, scorpion toxin-like"/>
    <property type="match status" value="1"/>
</dbReference>
<dbReference type="SUPFAM" id="SSF57095">
    <property type="entry name" value="Scorpion toxin-like"/>
    <property type="match status" value="1"/>
</dbReference>
<reference evidence="1 3" key="1">
    <citation type="journal article" date="2011" name="Nature">
        <title>The Medicago genome provides insight into the evolution of rhizobial symbioses.</title>
        <authorList>
            <person name="Young N.D."/>
            <person name="Debelle F."/>
            <person name="Oldroyd G.E."/>
            <person name="Geurts R."/>
            <person name="Cannon S.B."/>
            <person name="Udvardi M.K."/>
            <person name="Benedito V.A."/>
            <person name="Mayer K.F."/>
            <person name="Gouzy J."/>
            <person name="Schoof H."/>
            <person name="Van de Peer Y."/>
            <person name="Proost S."/>
            <person name="Cook D.R."/>
            <person name="Meyers B.C."/>
            <person name="Spannagl M."/>
            <person name="Cheung F."/>
            <person name="De Mita S."/>
            <person name="Krishnakumar V."/>
            <person name="Gundlach H."/>
            <person name="Zhou S."/>
            <person name="Mudge J."/>
            <person name="Bharti A.K."/>
            <person name="Murray J.D."/>
            <person name="Naoumkina M.A."/>
            <person name="Rosen B."/>
            <person name="Silverstein K.A."/>
            <person name="Tang H."/>
            <person name="Rombauts S."/>
            <person name="Zhao P.X."/>
            <person name="Zhou P."/>
            <person name="Barbe V."/>
            <person name="Bardou P."/>
            <person name="Bechner M."/>
            <person name="Bellec A."/>
            <person name="Berger A."/>
            <person name="Berges H."/>
            <person name="Bidwell S."/>
            <person name="Bisseling T."/>
            <person name="Choisne N."/>
            <person name="Couloux A."/>
            <person name="Denny R."/>
            <person name="Deshpande S."/>
            <person name="Dai X."/>
            <person name="Doyle J.J."/>
            <person name="Dudez A.M."/>
            <person name="Farmer A.D."/>
            <person name="Fouteau S."/>
            <person name="Franken C."/>
            <person name="Gibelin C."/>
            <person name="Gish J."/>
            <person name="Goldstein S."/>
            <person name="Gonzalez A.J."/>
            <person name="Green P.J."/>
            <person name="Hallab A."/>
            <person name="Hartog M."/>
            <person name="Hua A."/>
            <person name="Humphray S.J."/>
            <person name="Jeong D.H."/>
            <person name="Jing Y."/>
            <person name="Jocker A."/>
            <person name="Kenton S.M."/>
            <person name="Kim D.J."/>
            <person name="Klee K."/>
            <person name="Lai H."/>
            <person name="Lang C."/>
            <person name="Lin S."/>
            <person name="Macmil S.L."/>
            <person name="Magdelenat G."/>
            <person name="Matthews L."/>
            <person name="McCorrison J."/>
            <person name="Monaghan E.L."/>
            <person name="Mun J.H."/>
            <person name="Najar F.Z."/>
            <person name="Nicholson C."/>
            <person name="Noirot C."/>
            <person name="O'Bleness M."/>
            <person name="Paule C.R."/>
            <person name="Poulain J."/>
            <person name="Prion F."/>
            <person name="Qin B."/>
            <person name="Qu C."/>
            <person name="Retzel E.F."/>
            <person name="Riddle C."/>
            <person name="Sallet E."/>
            <person name="Samain S."/>
            <person name="Samson N."/>
            <person name="Sanders I."/>
            <person name="Saurat O."/>
            <person name="Scarpelli C."/>
            <person name="Schiex T."/>
            <person name="Segurens B."/>
            <person name="Severin A.J."/>
            <person name="Sherrier D.J."/>
            <person name="Shi R."/>
            <person name="Sims S."/>
            <person name="Singer S.R."/>
            <person name="Sinharoy S."/>
            <person name="Sterck L."/>
            <person name="Viollet A."/>
            <person name="Wang B.B."/>
            <person name="Wang K."/>
            <person name="Wang M."/>
            <person name="Wang X."/>
            <person name="Warfsmann J."/>
            <person name="Weissenbach J."/>
            <person name="White D.D."/>
            <person name="White J.D."/>
            <person name="Wiley G.B."/>
            <person name="Wincker P."/>
            <person name="Xing Y."/>
            <person name="Yang L."/>
            <person name="Yao Z."/>
            <person name="Ying F."/>
            <person name="Zhai J."/>
            <person name="Zhou L."/>
            <person name="Zuber A."/>
            <person name="Denarie J."/>
            <person name="Dixon R.A."/>
            <person name="May G.D."/>
            <person name="Schwartz D.C."/>
            <person name="Rogers J."/>
            <person name="Quetier F."/>
            <person name="Town C.D."/>
            <person name="Roe B.A."/>
        </authorList>
    </citation>
    <scope>NUCLEOTIDE SEQUENCE [LARGE SCALE GENOMIC DNA]</scope>
    <source>
        <strain evidence="1">A17</strain>
        <strain evidence="2 3">cv. Jemalong A17</strain>
    </source>
</reference>
<dbReference type="EnsemblPlants" id="AES74226">
    <property type="protein sequence ID" value="AES74226"/>
    <property type="gene ID" value="MTR_3g117160"/>
</dbReference>
<organism evidence="1 3">
    <name type="scientific">Medicago truncatula</name>
    <name type="common">Barrel medic</name>
    <name type="synonym">Medicago tribuloides</name>
    <dbReference type="NCBI Taxonomy" id="3880"/>
    <lineage>
        <taxon>Eukaryota</taxon>
        <taxon>Viridiplantae</taxon>
        <taxon>Streptophyta</taxon>
        <taxon>Embryophyta</taxon>
        <taxon>Tracheophyta</taxon>
        <taxon>Spermatophyta</taxon>
        <taxon>Magnoliopsida</taxon>
        <taxon>eudicotyledons</taxon>
        <taxon>Gunneridae</taxon>
        <taxon>Pentapetalae</taxon>
        <taxon>rosids</taxon>
        <taxon>fabids</taxon>
        <taxon>Fabales</taxon>
        <taxon>Fabaceae</taxon>
        <taxon>Papilionoideae</taxon>
        <taxon>50 kb inversion clade</taxon>
        <taxon>NPAAA clade</taxon>
        <taxon>Hologalegina</taxon>
        <taxon>IRL clade</taxon>
        <taxon>Trifolieae</taxon>
        <taxon>Medicago</taxon>
    </lineage>
</organism>
<dbReference type="PROSITE" id="PS00940">
    <property type="entry name" value="GAMMA_THIONIN"/>
    <property type="match status" value="1"/>
</dbReference>
<dbReference type="AlphaFoldDB" id="G7J7Q0"/>
<gene>
    <name evidence="1" type="ordered locus">MTR_3g117160</name>
</gene>
<accession>G7J7Q0</accession>
<dbReference type="PaxDb" id="3880-AES74226"/>
<dbReference type="Proteomes" id="UP000002051">
    <property type="component" value="Chromosome 3"/>
</dbReference>
<sequence>MDGHAAFSDEKEPKPSKACLRISDTWPHGRCYHSAVCNHFCQKVENAISGQCVFFFKKCQCQFCDEEEEKLST</sequence>
<dbReference type="EMBL" id="CM001219">
    <property type="protein sequence ID" value="AES74226.2"/>
    <property type="molecule type" value="Genomic_DNA"/>
</dbReference>
<evidence type="ECO:0000313" key="2">
    <source>
        <dbReference type="EnsemblPlants" id="AES74226"/>
    </source>
</evidence>
<reference evidence="1 3" key="2">
    <citation type="journal article" date="2014" name="BMC Genomics">
        <title>An improved genome release (version Mt4.0) for the model legume Medicago truncatula.</title>
        <authorList>
            <person name="Tang H."/>
            <person name="Krishnakumar V."/>
            <person name="Bidwell S."/>
            <person name="Rosen B."/>
            <person name="Chan A."/>
            <person name="Zhou S."/>
            <person name="Gentzbittel L."/>
            <person name="Childs K.L."/>
            <person name="Yandell M."/>
            <person name="Gundlach H."/>
            <person name="Mayer K.F."/>
            <person name="Schwartz D.C."/>
            <person name="Town C.D."/>
        </authorList>
    </citation>
    <scope>GENOME REANNOTATION</scope>
    <source>
        <strain evidence="2 3">cv. Jemalong A17</strain>
    </source>
</reference>
<proteinExistence type="predicted"/>
<dbReference type="InterPro" id="IPR036574">
    <property type="entry name" value="Scorpion_toxin-like_sf"/>
</dbReference>
<reference evidence="2" key="3">
    <citation type="submission" date="2015-04" db="UniProtKB">
        <authorList>
            <consortium name="EnsemblPlants"/>
        </authorList>
    </citation>
    <scope>IDENTIFICATION</scope>
    <source>
        <strain evidence="2">cv. Jemalong A17</strain>
    </source>
</reference>
<name>G7J7Q0_MEDTR</name>